<gene>
    <name evidence="1" type="ORF">QFC24_001161</name>
</gene>
<sequence length="735" mass="81039">MHAAGLRGVEQDQSKAYLEYTFAALQGLPEAEMVLGYRHWSGIGVSEDCMASLDWYQNAAEKAYKHFLAGPPGGRTLPLNPTKLSDLAGGLYGFGASWASTGMNVVRAGIKAGSSVSGGETFDDVIEYYRFQSEREAHKSTVALGRIYYFGSVYPQSGGLVSGAEAVGAVPQSYTIAHAYFLKAARAMWPSDPELTGGALPVGFDAKIGQRQMSGEAYDALAQPAATAAGMLGRMYLRGEGGPQNLLLAHLWLKRASGIGDREARNLLGIAYRDGLGVERRPAQALHLFSAAAGADLPDAHIQLGKMHASETDISKQNQAVQSWSQALALGNNFEAYYHLGRIHASEARTQGTGAQKKSGTCGVAVAYFKTVAERGSWQYPYMRDAERAWAHGERAKALISWWIAGEMGYETAQNNVAFILDQGSKTERNLGQRRKSITSGMTEPLNIAENASLSALTHWIRSAGQSNVDALVRVGDYYYDRIGLKSNEDPYEKALSAYQSAADTQSSAMAFWNLGWMYENGLGVPQDWHLAKRFYDLCRQTNPEAYLPVTLCLLKLHLRSWFSSFLGGSKQEHLAWFAAPMPDMPDPTSTDTLDPLELERDLAQEEDMELVAYARSRARDEMDDTYDDYLETGRVRRSARRQGEHETTGEQYYDTDADKDSSDVMRDELRDTAMVGLLVAGLTAAFWMRARQIRQRQEREEAEARARGEVVPPRPVDPVEDVARPGFDFPPVPF</sequence>
<name>A0ACC2XU83_9TREE</name>
<keyword evidence="2" id="KW-1185">Reference proteome</keyword>
<reference evidence="1" key="1">
    <citation type="submission" date="2023-04" db="EMBL/GenBank/DDBJ databases">
        <title>Draft Genome sequencing of Naganishia species isolated from polar environments using Oxford Nanopore Technology.</title>
        <authorList>
            <person name="Leo P."/>
            <person name="Venkateswaran K."/>
        </authorList>
    </citation>
    <scope>NUCLEOTIDE SEQUENCE</scope>
    <source>
        <strain evidence="1">DBVPG 5303</strain>
    </source>
</reference>
<protein>
    <submittedName>
        <fullName evidence="1">Uncharacterized protein</fullName>
    </submittedName>
</protein>
<evidence type="ECO:0000313" key="1">
    <source>
        <dbReference type="EMBL" id="KAJ9126930.1"/>
    </source>
</evidence>
<comment type="caution">
    <text evidence="1">The sequence shown here is derived from an EMBL/GenBank/DDBJ whole genome shotgun (WGS) entry which is preliminary data.</text>
</comment>
<proteinExistence type="predicted"/>
<dbReference type="EMBL" id="JASBWV010000003">
    <property type="protein sequence ID" value="KAJ9126930.1"/>
    <property type="molecule type" value="Genomic_DNA"/>
</dbReference>
<accession>A0ACC2XU83</accession>
<organism evidence="1 2">
    <name type="scientific">Naganishia onofrii</name>
    <dbReference type="NCBI Taxonomy" id="1851511"/>
    <lineage>
        <taxon>Eukaryota</taxon>
        <taxon>Fungi</taxon>
        <taxon>Dikarya</taxon>
        <taxon>Basidiomycota</taxon>
        <taxon>Agaricomycotina</taxon>
        <taxon>Tremellomycetes</taxon>
        <taxon>Filobasidiales</taxon>
        <taxon>Filobasidiaceae</taxon>
        <taxon>Naganishia</taxon>
    </lineage>
</organism>
<evidence type="ECO:0000313" key="2">
    <source>
        <dbReference type="Proteomes" id="UP001234202"/>
    </source>
</evidence>
<dbReference type="Proteomes" id="UP001234202">
    <property type="component" value="Unassembled WGS sequence"/>
</dbReference>